<name>A0A4Y2EJT0_ARAVE</name>
<evidence type="ECO:0000256" key="1">
    <source>
        <dbReference type="SAM" id="Phobius"/>
    </source>
</evidence>
<accession>A0A4Y2EJT0</accession>
<comment type="caution">
    <text evidence="2">The sequence shown here is derived from an EMBL/GenBank/DDBJ whole genome shotgun (WGS) entry which is preliminary data.</text>
</comment>
<gene>
    <name evidence="2" type="ORF">AVEN_176611_1</name>
</gene>
<evidence type="ECO:0000313" key="3">
    <source>
        <dbReference type="Proteomes" id="UP000499080"/>
    </source>
</evidence>
<sequence>MLALIVQLCPIKNYIVFYHENSLAFLVTISINYKLAFLVLWRKVIAYSSRNEIAVESKKVDIAYLSGTEIEVASKKVDIAYLSGTEIEVGSKKVDIAYLSGTELEVGSKRWILLSSVELEVSGKKRYMCLPQ</sequence>
<protein>
    <submittedName>
        <fullName evidence="2">Uncharacterized protein</fullName>
    </submittedName>
</protein>
<dbReference type="AlphaFoldDB" id="A0A4Y2EJT0"/>
<dbReference type="EMBL" id="BGPR01000603">
    <property type="protein sequence ID" value="GBM28124.1"/>
    <property type="molecule type" value="Genomic_DNA"/>
</dbReference>
<keyword evidence="3" id="KW-1185">Reference proteome</keyword>
<feature type="transmembrane region" description="Helical" evidence="1">
    <location>
        <begin position="23"/>
        <end position="41"/>
    </location>
</feature>
<proteinExistence type="predicted"/>
<dbReference type="Proteomes" id="UP000499080">
    <property type="component" value="Unassembled WGS sequence"/>
</dbReference>
<keyword evidence="1" id="KW-1133">Transmembrane helix</keyword>
<organism evidence="2 3">
    <name type="scientific">Araneus ventricosus</name>
    <name type="common">Orbweaver spider</name>
    <name type="synonym">Epeira ventricosa</name>
    <dbReference type="NCBI Taxonomy" id="182803"/>
    <lineage>
        <taxon>Eukaryota</taxon>
        <taxon>Metazoa</taxon>
        <taxon>Ecdysozoa</taxon>
        <taxon>Arthropoda</taxon>
        <taxon>Chelicerata</taxon>
        <taxon>Arachnida</taxon>
        <taxon>Araneae</taxon>
        <taxon>Araneomorphae</taxon>
        <taxon>Entelegynae</taxon>
        <taxon>Araneoidea</taxon>
        <taxon>Araneidae</taxon>
        <taxon>Araneus</taxon>
    </lineage>
</organism>
<keyword evidence="1" id="KW-0812">Transmembrane</keyword>
<evidence type="ECO:0000313" key="2">
    <source>
        <dbReference type="EMBL" id="GBM28124.1"/>
    </source>
</evidence>
<reference evidence="2 3" key="1">
    <citation type="journal article" date="2019" name="Sci. Rep.">
        <title>Orb-weaving spider Araneus ventricosus genome elucidates the spidroin gene catalogue.</title>
        <authorList>
            <person name="Kono N."/>
            <person name="Nakamura H."/>
            <person name="Ohtoshi R."/>
            <person name="Moran D.A.P."/>
            <person name="Shinohara A."/>
            <person name="Yoshida Y."/>
            <person name="Fujiwara M."/>
            <person name="Mori M."/>
            <person name="Tomita M."/>
            <person name="Arakawa K."/>
        </authorList>
    </citation>
    <scope>NUCLEOTIDE SEQUENCE [LARGE SCALE GENOMIC DNA]</scope>
</reference>
<keyword evidence="1" id="KW-0472">Membrane</keyword>